<evidence type="ECO:0008006" key="3">
    <source>
        <dbReference type="Google" id="ProtNLM"/>
    </source>
</evidence>
<dbReference type="Gene3D" id="3.90.550.10">
    <property type="entry name" value="Spore Coat Polysaccharide Biosynthesis Protein SpsA, Chain A"/>
    <property type="match status" value="1"/>
</dbReference>
<keyword evidence="2" id="KW-1185">Reference proteome</keyword>
<dbReference type="InterPro" id="IPR029044">
    <property type="entry name" value="Nucleotide-diphossugar_trans"/>
</dbReference>
<dbReference type="Proteomes" id="UP000464954">
    <property type="component" value="Chromosome"/>
</dbReference>
<dbReference type="EMBL" id="CP047593">
    <property type="protein sequence ID" value="QHI70551.1"/>
    <property type="molecule type" value="Genomic_DNA"/>
</dbReference>
<proteinExistence type="predicted"/>
<accession>A0A6P1M9P3</accession>
<evidence type="ECO:0000313" key="1">
    <source>
        <dbReference type="EMBL" id="QHI70551.1"/>
    </source>
</evidence>
<protein>
    <recommendedName>
        <fullName evidence="3">Glycosyl transferase family 8</fullName>
    </recommendedName>
</protein>
<dbReference type="SUPFAM" id="SSF53448">
    <property type="entry name" value="Nucleotide-diphospho-sugar transferases"/>
    <property type="match status" value="1"/>
</dbReference>
<sequence length="316" mass="36967">MRSKTIVTACDRNFAAGAFLMLSSLRRHGVNIPVHILERDLPDADRKLLEQVDGVTLFPASENAMLQHMVYEKYEAVRTAASDLIIWMDSDCIVTGDITPQIDATGAGLQIRMRPENEIAYLFRQRYCVDDQKGKMPRSVLEIWKKDIGERETERISTSCNAHCFVINRSWVGFLERWKNQMLKVIPQETSHIIVNERSPAYPFIDESVISSMLAFCEEAPAITEFQFDRDPAHSVIHFGGSPKPWQRWLQRNLVWFDEIMDNLDWAEQQGWTYPGRPWFLKRKYKTICRMDAWLFERKRLAVHRLRDTARKLLCR</sequence>
<gene>
    <name evidence="1" type="ORF">GT409_14250</name>
</gene>
<evidence type="ECO:0000313" key="2">
    <source>
        <dbReference type="Proteomes" id="UP000464954"/>
    </source>
</evidence>
<dbReference type="RefSeq" id="WP_160629725.1">
    <property type="nucleotide sequence ID" value="NZ_CP047593.1"/>
</dbReference>
<dbReference type="AlphaFoldDB" id="A0A6P1M9P3"/>
<reference evidence="1 2" key="1">
    <citation type="submission" date="2020-01" db="EMBL/GenBank/DDBJ databases">
        <title>Ponticoccus aerotolerans gen. nov., sp. nov., an anaerobic bacterium and proposal of Ponticoccusceae fam. nov., Ponticoccusles ord. nov. and Ponticoccuse classis nov. in the phylum Kiritimatiellaeota.</title>
        <authorList>
            <person name="Zhou L.Y."/>
            <person name="Du Z.J."/>
        </authorList>
    </citation>
    <scope>NUCLEOTIDE SEQUENCE [LARGE SCALE GENOMIC DNA]</scope>
    <source>
        <strain evidence="1 2">S-5007</strain>
    </source>
</reference>
<name>A0A6P1M9P3_9BACT</name>
<organism evidence="1 2">
    <name type="scientific">Tichowtungia aerotolerans</name>
    <dbReference type="NCBI Taxonomy" id="2697043"/>
    <lineage>
        <taxon>Bacteria</taxon>
        <taxon>Pseudomonadati</taxon>
        <taxon>Kiritimatiellota</taxon>
        <taxon>Tichowtungiia</taxon>
        <taxon>Tichowtungiales</taxon>
        <taxon>Tichowtungiaceae</taxon>
        <taxon>Tichowtungia</taxon>
    </lineage>
</organism>
<dbReference type="KEGG" id="taer:GT409_14250"/>